<organism evidence="2 3">
    <name type="scientific">Staurois parvus</name>
    <dbReference type="NCBI Taxonomy" id="386267"/>
    <lineage>
        <taxon>Eukaryota</taxon>
        <taxon>Metazoa</taxon>
        <taxon>Chordata</taxon>
        <taxon>Craniata</taxon>
        <taxon>Vertebrata</taxon>
        <taxon>Euteleostomi</taxon>
        <taxon>Amphibia</taxon>
        <taxon>Batrachia</taxon>
        <taxon>Anura</taxon>
        <taxon>Neobatrachia</taxon>
        <taxon>Ranoidea</taxon>
        <taxon>Ranidae</taxon>
        <taxon>Staurois</taxon>
    </lineage>
</organism>
<evidence type="ECO:0000313" key="3">
    <source>
        <dbReference type="Proteomes" id="UP001162483"/>
    </source>
</evidence>
<comment type="caution">
    <text evidence="2">The sequence shown here is derived from an EMBL/GenBank/DDBJ whole genome shotgun (WGS) entry which is preliminary data.</text>
</comment>
<reference evidence="2" key="1">
    <citation type="submission" date="2023-05" db="EMBL/GenBank/DDBJ databases">
        <authorList>
            <person name="Stuckert A."/>
        </authorList>
    </citation>
    <scope>NUCLEOTIDE SEQUENCE</scope>
</reference>
<dbReference type="Proteomes" id="UP001162483">
    <property type="component" value="Unassembled WGS sequence"/>
</dbReference>
<proteinExistence type="predicted"/>
<feature type="region of interest" description="Disordered" evidence="1">
    <location>
        <begin position="1"/>
        <end position="23"/>
    </location>
</feature>
<name>A0ABN9ES53_9NEOB</name>
<sequence length="51" mass="6060">MSQKTTGREDTFRFRSPRRSDRKWEQVPVKFVYPLRPPKVSILNGERGNNP</sequence>
<evidence type="ECO:0000256" key="1">
    <source>
        <dbReference type="SAM" id="MobiDB-lite"/>
    </source>
</evidence>
<dbReference type="EMBL" id="CATNWA010015871">
    <property type="protein sequence ID" value="CAI9587665.1"/>
    <property type="molecule type" value="Genomic_DNA"/>
</dbReference>
<gene>
    <name evidence="2" type="ORF">SPARVUS_LOCUS10600666</name>
</gene>
<keyword evidence="3" id="KW-1185">Reference proteome</keyword>
<evidence type="ECO:0000313" key="2">
    <source>
        <dbReference type="EMBL" id="CAI9587665.1"/>
    </source>
</evidence>
<protein>
    <submittedName>
        <fullName evidence="2">Uncharacterized protein</fullName>
    </submittedName>
</protein>
<accession>A0ABN9ES53</accession>